<dbReference type="PROSITE" id="PS50931">
    <property type="entry name" value="HTH_LYSR"/>
    <property type="match status" value="1"/>
</dbReference>
<evidence type="ECO:0000256" key="3">
    <source>
        <dbReference type="ARBA" id="ARBA00023125"/>
    </source>
</evidence>
<keyword evidence="4" id="KW-0010">Activator</keyword>
<proteinExistence type="inferred from homology"/>
<organism evidence="7 8">
    <name type="scientific">Nocardia amamiensis</name>
    <dbReference type="NCBI Taxonomy" id="404578"/>
    <lineage>
        <taxon>Bacteria</taxon>
        <taxon>Bacillati</taxon>
        <taxon>Actinomycetota</taxon>
        <taxon>Actinomycetes</taxon>
        <taxon>Mycobacteriales</taxon>
        <taxon>Nocardiaceae</taxon>
        <taxon>Nocardia</taxon>
    </lineage>
</organism>
<keyword evidence="8" id="KW-1185">Reference proteome</keyword>
<dbReference type="PANTHER" id="PTHR30346:SF0">
    <property type="entry name" value="HCA OPERON TRANSCRIPTIONAL ACTIVATOR HCAR"/>
    <property type="match status" value="1"/>
</dbReference>
<dbReference type="InterPro" id="IPR036390">
    <property type="entry name" value="WH_DNA-bd_sf"/>
</dbReference>
<keyword evidence="2" id="KW-0805">Transcription regulation</keyword>
<dbReference type="Gene3D" id="1.10.10.10">
    <property type="entry name" value="Winged helix-like DNA-binding domain superfamily/Winged helix DNA-binding domain"/>
    <property type="match status" value="1"/>
</dbReference>
<protein>
    <submittedName>
        <fullName evidence="7">LysR family transcriptional regulator</fullName>
    </submittedName>
</protein>
<evidence type="ECO:0000256" key="4">
    <source>
        <dbReference type="ARBA" id="ARBA00023159"/>
    </source>
</evidence>
<dbReference type="Proteomes" id="UP000702209">
    <property type="component" value="Unassembled WGS sequence"/>
</dbReference>
<sequence>MRQLRYFVVSAEELYFRRAAKRLFISGPTLGQRTEVLERELGGPLHSGFPGWPPH</sequence>
<evidence type="ECO:0000256" key="5">
    <source>
        <dbReference type="ARBA" id="ARBA00023163"/>
    </source>
</evidence>
<comment type="caution">
    <text evidence="7">The sequence shown here is derived from an EMBL/GenBank/DDBJ whole genome shotgun (WGS) entry which is preliminary data.</text>
</comment>
<evidence type="ECO:0000259" key="6">
    <source>
        <dbReference type="PROSITE" id="PS50931"/>
    </source>
</evidence>
<dbReference type="SUPFAM" id="SSF46785">
    <property type="entry name" value="Winged helix' DNA-binding domain"/>
    <property type="match status" value="1"/>
</dbReference>
<keyword evidence="5" id="KW-0804">Transcription</keyword>
<dbReference type="InterPro" id="IPR036388">
    <property type="entry name" value="WH-like_DNA-bd_sf"/>
</dbReference>
<reference evidence="7 8" key="1">
    <citation type="submission" date="2020-10" db="EMBL/GenBank/DDBJ databases">
        <title>Identification of Nocardia species via Next-generation sequencing and recognition of intraspecies genetic diversity.</title>
        <authorList>
            <person name="Li P."/>
            <person name="Li P."/>
            <person name="Lu B."/>
        </authorList>
    </citation>
    <scope>NUCLEOTIDE SEQUENCE [LARGE SCALE GENOMIC DNA]</scope>
    <source>
        <strain evidence="7 8">BJ06-0157</strain>
    </source>
</reference>
<dbReference type="PANTHER" id="PTHR30346">
    <property type="entry name" value="TRANSCRIPTIONAL DUAL REGULATOR HCAR-RELATED"/>
    <property type="match status" value="1"/>
</dbReference>
<evidence type="ECO:0000256" key="2">
    <source>
        <dbReference type="ARBA" id="ARBA00023015"/>
    </source>
</evidence>
<accession>A0ABS0CMG5</accession>
<dbReference type="Pfam" id="PF00126">
    <property type="entry name" value="HTH_1"/>
    <property type="match status" value="1"/>
</dbReference>
<evidence type="ECO:0000313" key="7">
    <source>
        <dbReference type="EMBL" id="MBF6297461.1"/>
    </source>
</evidence>
<dbReference type="InterPro" id="IPR000847">
    <property type="entry name" value="LysR_HTH_N"/>
</dbReference>
<gene>
    <name evidence="7" type="ORF">IU459_07865</name>
</gene>
<keyword evidence="3" id="KW-0238">DNA-binding</keyword>
<evidence type="ECO:0000256" key="1">
    <source>
        <dbReference type="ARBA" id="ARBA00009437"/>
    </source>
</evidence>
<dbReference type="EMBL" id="JADLQX010000004">
    <property type="protein sequence ID" value="MBF6297461.1"/>
    <property type="molecule type" value="Genomic_DNA"/>
</dbReference>
<evidence type="ECO:0000313" key="8">
    <source>
        <dbReference type="Proteomes" id="UP000702209"/>
    </source>
</evidence>
<dbReference type="RefSeq" id="WP_195128797.1">
    <property type="nucleotide sequence ID" value="NZ_JADLQX010000004.1"/>
</dbReference>
<feature type="domain" description="HTH lysR-type" evidence="6">
    <location>
        <begin position="1"/>
        <end position="45"/>
    </location>
</feature>
<name>A0ABS0CMG5_9NOCA</name>
<comment type="similarity">
    <text evidence="1">Belongs to the LysR transcriptional regulatory family.</text>
</comment>